<comment type="caution">
    <text evidence="2">The sequence shown here is derived from an EMBL/GenBank/DDBJ whole genome shotgun (WGS) entry which is preliminary data.</text>
</comment>
<protein>
    <submittedName>
        <fullName evidence="2">Uncharacterized protein</fullName>
    </submittedName>
</protein>
<evidence type="ECO:0000256" key="1">
    <source>
        <dbReference type="SAM" id="Phobius"/>
    </source>
</evidence>
<reference evidence="2" key="1">
    <citation type="submission" date="2020-06" db="EMBL/GenBank/DDBJ databases">
        <authorList>
            <person name="Li T."/>
            <person name="Hu X."/>
            <person name="Zhang T."/>
            <person name="Song X."/>
            <person name="Zhang H."/>
            <person name="Dai N."/>
            <person name="Sheng W."/>
            <person name="Hou X."/>
            <person name="Wei L."/>
        </authorList>
    </citation>
    <scope>NUCLEOTIDE SEQUENCE</scope>
    <source>
        <strain evidence="2">G02</strain>
        <tissue evidence="2">Leaf</tissue>
    </source>
</reference>
<accession>A0AAW2UBL5</accession>
<feature type="transmembrane region" description="Helical" evidence="1">
    <location>
        <begin position="41"/>
        <end position="62"/>
    </location>
</feature>
<dbReference type="AlphaFoldDB" id="A0AAW2UBL5"/>
<reference evidence="2" key="2">
    <citation type="journal article" date="2024" name="Plant">
        <title>Genomic evolution and insights into agronomic trait innovations of Sesamum species.</title>
        <authorList>
            <person name="Miao H."/>
            <person name="Wang L."/>
            <person name="Qu L."/>
            <person name="Liu H."/>
            <person name="Sun Y."/>
            <person name="Le M."/>
            <person name="Wang Q."/>
            <person name="Wei S."/>
            <person name="Zheng Y."/>
            <person name="Lin W."/>
            <person name="Duan Y."/>
            <person name="Cao H."/>
            <person name="Xiong S."/>
            <person name="Wang X."/>
            <person name="Wei L."/>
            <person name="Li C."/>
            <person name="Ma Q."/>
            <person name="Ju M."/>
            <person name="Zhao R."/>
            <person name="Li G."/>
            <person name="Mu C."/>
            <person name="Tian Q."/>
            <person name="Mei H."/>
            <person name="Zhang T."/>
            <person name="Gao T."/>
            <person name="Zhang H."/>
        </authorList>
    </citation>
    <scope>NUCLEOTIDE SEQUENCE</scope>
    <source>
        <strain evidence="2">G02</strain>
    </source>
</reference>
<keyword evidence="1" id="KW-1133">Transmembrane helix</keyword>
<feature type="transmembrane region" description="Helical" evidence="1">
    <location>
        <begin position="68"/>
        <end position="85"/>
    </location>
</feature>
<keyword evidence="1" id="KW-0812">Transmembrane</keyword>
<organism evidence="2">
    <name type="scientific">Sesamum radiatum</name>
    <name type="common">Black benniseed</name>
    <dbReference type="NCBI Taxonomy" id="300843"/>
    <lineage>
        <taxon>Eukaryota</taxon>
        <taxon>Viridiplantae</taxon>
        <taxon>Streptophyta</taxon>
        <taxon>Embryophyta</taxon>
        <taxon>Tracheophyta</taxon>
        <taxon>Spermatophyta</taxon>
        <taxon>Magnoliopsida</taxon>
        <taxon>eudicotyledons</taxon>
        <taxon>Gunneridae</taxon>
        <taxon>Pentapetalae</taxon>
        <taxon>asterids</taxon>
        <taxon>lamiids</taxon>
        <taxon>Lamiales</taxon>
        <taxon>Pedaliaceae</taxon>
        <taxon>Sesamum</taxon>
    </lineage>
</organism>
<gene>
    <name evidence="2" type="ORF">Sradi_1600500</name>
</gene>
<proteinExistence type="predicted"/>
<evidence type="ECO:0000313" key="2">
    <source>
        <dbReference type="EMBL" id="KAL0413988.1"/>
    </source>
</evidence>
<sequence length="102" mass="11262">MSKKHAETDAVLILKIQNEKSLQLKQVIRSQECRSISSPPVISFILIAGSSWPSVVSCYPVTTELSSILMAISCIISLIMAISFISSKQLCMSFVILMQQIE</sequence>
<dbReference type="EMBL" id="JACGWJ010000006">
    <property type="protein sequence ID" value="KAL0413988.1"/>
    <property type="molecule type" value="Genomic_DNA"/>
</dbReference>
<name>A0AAW2UBL5_SESRA</name>
<keyword evidence="1" id="KW-0472">Membrane</keyword>